<dbReference type="HOGENOM" id="CLU_1948718_0_0_1"/>
<sequence>MTPLGQNGRGNASSTPPVQGHRDASTSSGGWRGDDVLKHPNCELGFESYEFALLLIGEGSEYWEYLFYVGFGACVSGPGQLQKKDRVRPTLVPLSIQKTWTKAPAVHSFDIGLSMSQRKRGVKVGIDGS</sequence>
<protein>
    <submittedName>
        <fullName evidence="2">Uncharacterized protein</fullName>
    </submittedName>
</protein>
<keyword evidence="3" id="KW-1185">Reference proteome</keyword>
<dbReference type="KEGG" id="cci:CC1G_12083"/>
<evidence type="ECO:0000256" key="1">
    <source>
        <dbReference type="SAM" id="MobiDB-lite"/>
    </source>
</evidence>
<dbReference type="Proteomes" id="UP000001861">
    <property type="component" value="Unassembled WGS sequence"/>
</dbReference>
<organism evidence="2 3">
    <name type="scientific">Coprinopsis cinerea (strain Okayama-7 / 130 / ATCC MYA-4618 / FGSC 9003)</name>
    <name type="common">Inky cap fungus</name>
    <name type="synonym">Hormographiella aspergillata</name>
    <dbReference type="NCBI Taxonomy" id="240176"/>
    <lineage>
        <taxon>Eukaryota</taxon>
        <taxon>Fungi</taxon>
        <taxon>Dikarya</taxon>
        <taxon>Basidiomycota</taxon>
        <taxon>Agaricomycotina</taxon>
        <taxon>Agaricomycetes</taxon>
        <taxon>Agaricomycetidae</taxon>
        <taxon>Agaricales</taxon>
        <taxon>Agaricineae</taxon>
        <taxon>Psathyrellaceae</taxon>
        <taxon>Coprinopsis</taxon>
    </lineage>
</organism>
<evidence type="ECO:0000313" key="2">
    <source>
        <dbReference type="EMBL" id="EAU93489.2"/>
    </source>
</evidence>
<gene>
    <name evidence="2" type="ORF">CC1G_12083</name>
</gene>
<dbReference type="GeneID" id="6004772"/>
<accession>A8N0F2</accession>
<name>A8N0F2_COPC7</name>
<dbReference type="InParanoid" id="A8N0F2"/>
<evidence type="ECO:0000313" key="3">
    <source>
        <dbReference type="Proteomes" id="UP000001861"/>
    </source>
</evidence>
<dbReference type="RefSeq" id="XP_001828353.2">
    <property type="nucleotide sequence ID" value="XM_001828301.2"/>
</dbReference>
<proteinExistence type="predicted"/>
<comment type="caution">
    <text evidence="2">The sequence shown here is derived from an EMBL/GenBank/DDBJ whole genome shotgun (WGS) entry which is preliminary data.</text>
</comment>
<reference evidence="2 3" key="1">
    <citation type="journal article" date="2010" name="Proc. Natl. Acad. Sci. U.S.A.">
        <title>Insights into evolution of multicellular fungi from the assembled chromosomes of the mushroom Coprinopsis cinerea (Coprinus cinereus).</title>
        <authorList>
            <person name="Stajich J.E."/>
            <person name="Wilke S.K."/>
            <person name="Ahren D."/>
            <person name="Au C.H."/>
            <person name="Birren B.W."/>
            <person name="Borodovsky M."/>
            <person name="Burns C."/>
            <person name="Canback B."/>
            <person name="Casselton L.A."/>
            <person name="Cheng C.K."/>
            <person name="Deng J."/>
            <person name="Dietrich F.S."/>
            <person name="Fargo D.C."/>
            <person name="Farman M.L."/>
            <person name="Gathman A.C."/>
            <person name="Goldberg J."/>
            <person name="Guigo R."/>
            <person name="Hoegger P.J."/>
            <person name="Hooker J.B."/>
            <person name="Huggins A."/>
            <person name="James T.Y."/>
            <person name="Kamada T."/>
            <person name="Kilaru S."/>
            <person name="Kodira C."/>
            <person name="Kues U."/>
            <person name="Kupfer D."/>
            <person name="Kwan H.S."/>
            <person name="Lomsadze A."/>
            <person name="Li W."/>
            <person name="Lilly W.W."/>
            <person name="Ma L.J."/>
            <person name="Mackey A.J."/>
            <person name="Manning G."/>
            <person name="Martin F."/>
            <person name="Muraguchi H."/>
            <person name="Natvig D.O."/>
            <person name="Palmerini H."/>
            <person name="Ramesh M.A."/>
            <person name="Rehmeyer C.J."/>
            <person name="Roe B.A."/>
            <person name="Shenoy N."/>
            <person name="Stanke M."/>
            <person name="Ter-Hovhannisyan V."/>
            <person name="Tunlid A."/>
            <person name="Velagapudi R."/>
            <person name="Vision T.J."/>
            <person name="Zeng Q."/>
            <person name="Zolan M.E."/>
            <person name="Pukkila P.J."/>
        </authorList>
    </citation>
    <scope>NUCLEOTIDE SEQUENCE [LARGE SCALE GENOMIC DNA]</scope>
    <source>
        <strain evidence="3">Okayama-7 / 130 / ATCC MYA-4618 / FGSC 9003</strain>
    </source>
</reference>
<dbReference type="AlphaFoldDB" id="A8N0F2"/>
<dbReference type="EMBL" id="AACS02000001">
    <property type="protein sequence ID" value="EAU93489.2"/>
    <property type="molecule type" value="Genomic_DNA"/>
</dbReference>
<feature type="region of interest" description="Disordered" evidence="1">
    <location>
        <begin position="1"/>
        <end position="34"/>
    </location>
</feature>
<dbReference type="VEuPathDB" id="FungiDB:CC1G_12083"/>